<evidence type="ECO:0000313" key="9">
    <source>
        <dbReference type="Proteomes" id="UP000185003"/>
    </source>
</evidence>
<dbReference type="PROSITE" id="PS00622">
    <property type="entry name" value="HTH_LUXR_1"/>
    <property type="match status" value="1"/>
</dbReference>
<dbReference type="OrthoDB" id="9797341at2"/>
<dbReference type="PROSITE" id="PS50110">
    <property type="entry name" value="RESPONSE_REGULATORY"/>
    <property type="match status" value="1"/>
</dbReference>
<dbReference type="SMART" id="SM00448">
    <property type="entry name" value="REC"/>
    <property type="match status" value="1"/>
</dbReference>
<keyword evidence="1 5" id="KW-0597">Phosphoprotein</keyword>
<evidence type="ECO:0000256" key="1">
    <source>
        <dbReference type="ARBA" id="ARBA00022553"/>
    </source>
</evidence>
<organism evidence="8 9">
    <name type="scientific">Chitinophaga niabensis</name>
    <dbReference type="NCBI Taxonomy" id="536979"/>
    <lineage>
        <taxon>Bacteria</taxon>
        <taxon>Pseudomonadati</taxon>
        <taxon>Bacteroidota</taxon>
        <taxon>Chitinophagia</taxon>
        <taxon>Chitinophagales</taxon>
        <taxon>Chitinophagaceae</taxon>
        <taxon>Chitinophaga</taxon>
    </lineage>
</organism>
<dbReference type="Gene3D" id="3.40.50.2300">
    <property type="match status" value="1"/>
</dbReference>
<feature type="domain" description="HTH luxR-type" evidence="6">
    <location>
        <begin position="144"/>
        <end position="209"/>
    </location>
</feature>
<feature type="modified residue" description="4-aspartylphosphate" evidence="5">
    <location>
        <position position="57"/>
    </location>
</feature>
<dbReference type="Pfam" id="PF00196">
    <property type="entry name" value="GerE"/>
    <property type="match status" value="1"/>
</dbReference>
<accession>A0A1N6D698</accession>
<dbReference type="SUPFAM" id="SSF52172">
    <property type="entry name" value="CheY-like"/>
    <property type="match status" value="1"/>
</dbReference>
<dbReference type="PANTHER" id="PTHR43214">
    <property type="entry name" value="TWO-COMPONENT RESPONSE REGULATOR"/>
    <property type="match status" value="1"/>
</dbReference>
<proteinExistence type="predicted"/>
<name>A0A1N6D698_9BACT</name>
<evidence type="ECO:0000256" key="4">
    <source>
        <dbReference type="ARBA" id="ARBA00023163"/>
    </source>
</evidence>
<dbReference type="STRING" id="536979.SAMN04488055_0329"/>
<dbReference type="AlphaFoldDB" id="A0A1N6D698"/>
<dbReference type="InterPro" id="IPR011006">
    <property type="entry name" value="CheY-like_superfamily"/>
</dbReference>
<dbReference type="Pfam" id="PF00072">
    <property type="entry name" value="Response_reg"/>
    <property type="match status" value="1"/>
</dbReference>
<dbReference type="InterPro" id="IPR001789">
    <property type="entry name" value="Sig_transdc_resp-reg_receiver"/>
</dbReference>
<keyword evidence="2" id="KW-0805">Transcription regulation</keyword>
<feature type="domain" description="Response regulatory" evidence="7">
    <location>
        <begin position="4"/>
        <end position="122"/>
    </location>
</feature>
<dbReference type="InterPro" id="IPR016032">
    <property type="entry name" value="Sig_transdc_resp-reg_C-effctor"/>
</dbReference>
<evidence type="ECO:0000313" key="8">
    <source>
        <dbReference type="EMBL" id="SIN66216.1"/>
    </source>
</evidence>
<dbReference type="PANTHER" id="PTHR43214:SF41">
    <property type="entry name" value="NITRATE_NITRITE RESPONSE REGULATOR PROTEIN NARP"/>
    <property type="match status" value="1"/>
</dbReference>
<keyword evidence="9" id="KW-1185">Reference proteome</keyword>
<dbReference type="RefSeq" id="WP_074237433.1">
    <property type="nucleotide sequence ID" value="NZ_FSRA01000001.1"/>
</dbReference>
<evidence type="ECO:0000256" key="5">
    <source>
        <dbReference type="PROSITE-ProRule" id="PRU00169"/>
    </source>
</evidence>
<dbReference type="InterPro" id="IPR039420">
    <property type="entry name" value="WalR-like"/>
</dbReference>
<protein>
    <submittedName>
        <fullName evidence="8">DNA-binding response regulator, NarL/FixJ family, contains REC and HTH domains</fullName>
    </submittedName>
</protein>
<keyword evidence="3 8" id="KW-0238">DNA-binding</keyword>
<dbReference type="InterPro" id="IPR000792">
    <property type="entry name" value="Tscrpt_reg_LuxR_C"/>
</dbReference>
<dbReference type="PROSITE" id="PS50043">
    <property type="entry name" value="HTH_LUXR_2"/>
    <property type="match status" value="1"/>
</dbReference>
<dbReference type="EMBL" id="FSRA01000001">
    <property type="protein sequence ID" value="SIN66216.1"/>
    <property type="molecule type" value="Genomic_DNA"/>
</dbReference>
<dbReference type="SMART" id="SM00421">
    <property type="entry name" value="HTH_LUXR"/>
    <property type="match status" value="1"/>
</dbReference>
<gene>
    <name evidence="8" type="ORF">SAMN04488055_0329</name>
</gene>
<keyword evidence="4" id="KW-0804">Transcription</keyword>
<dbReference type="CDD" id="cd06170">
    <property type="entry name" value="LuxR_C_like"/>
    <property type="match status" value="1"/>
</dbReference>
<evidence type="ECO:0000256" key="3">
    <source>
        <dbReference type="ARBA" id="ARBA00023125"/>
    </source>
</evidence>
<evidence type="ECO:0000256" key="2">
    <source>
        <dbReference type="ARBA" id="ARBA00023015"/>
    </source>
</evidence>
<dbReference type="InterPro" id="IPR058245">
    <property type="entry name" value="NreC/VraR/RcsB-like_REC"/>
</dbReference>
<sequence>MKTKIGLVDDHQLFLKSLSLMLETFQEYEVVVEALNGKDLQEKLKILPQPPEMMLIDVNMPQMDGVETTQWLSEHYPSMLLIALSMNDKDQTIIRMFRAGCSAYLLKDTHPTELEKALKEVRTKGYYNADTGNINFRRLLRKADEKTELPINARELQFLSYACSDLTYKEIAVKMNLSERTIDGYREALFEKLHVQSRVGLCLEAIRRELVSL</sequence>
<dbReference type="GO" id="GO:0006355">
    <property type="term" value="P:regulation of DNA-templated transcription"/>
    <property type="evidence" value="ECO:0007669"/>
    <property type="project" value="InterPro"/>
</dbReference>
<dbReference type="GO" id="GO:0003677">
    <property type="term" value="F:DNA binding"/>
    <property type="evidence" value="ECO:0007669"/>
    <property type="project" value="UniProtKB-KW"/>
</dbReference>
<dbReference type="GO" id="GO:0000160">
    <property type="term" value="P:phosphorelay signal transduction system"/>
    <property type="evidence" value="ECO:0007669"/>
    <property type="project" value="InterPro"/>
</dbReference>
<dbReference type="Proteomes" id="UP000185003">
    <property type="component" value="Unassembled WGS sequence"/>
</dbReference>
<evidence type="ECO:0000259" key="7">
    <source>
        <dbReference type="PROSITE" id="PS50110"/>
    </source>
</evidence>
<dbReference type="SUPFAM" id="SSF46894">
    <property type="entry name" value="C-terminal effector domain of the bipartite response regulators"/>
    <property type="match status" value="1"/>
</dbReference>
<evidence type="ECO:0000259" key="6">
    <source>
        <dbReference type="PROSITE" id="PS50043"/>
    </source>
</evidence>
<reference evidence="9" key="1">
    <citation type="submission" date="2016-11" db="EMBL/GenBank/DDBJ databases">
        <authorList>
            <person name="Varghese N."/>
            <person name="Submissions S."/>
        </authorList>
    </citation>
    <scope>NUCLEOTIDE SEQUENCE [LARGE SCALE GENOMIC DNA]</scope>
    <source>
        <strain evidence="9">DSM 24787</strain>
    </source>
</reference>
<dbReference type="CDD" id="cd17535">
    <property type="entry name" value="REC_NarL-like"/>
    <property type="match status" value="1"/>
</dbReference>